<organism evidence="14 15">
    <name type="scientific">Tetranychus urticae</name>
    <name type="common">Two-spotted spider mite</name>
    <dbReference type="NCBI Taxonomy" id="32264"/>
    <lineage>
        <taxon>Eukaryota</taxon>
        <taxon>Metazoa</taxon>
        <taxon>Ecdysozoa</taxon>
        <taxon>Arthropoda</taxon>
        <taxon>Chelicerata</taxon>
        <taxon>Arachnida</taxon>
        <taxon>Acari</taxon>
        <taxon>Acariformes</taxon>
        <taxon>Trombidiformes</taxon>
        <taxon>Prostigmata</taxon>
        <taxon>Eleutherengona</taxon>
        <taxon>Raphignathae</taxon>
        <taxon>Tetranychoidea</taxon>
        <taxon>Tetranychidae</taxon>
        <taxon>Tetranychus</taxon>
    </lineage>
</organism>
<dbReference type="STRING" id="32264.T1KKM8"/>
<dbReference type="Gene3D" id="1.20.1310.10">
    <property type="entry name" value="Cullin Repeats"/>
    <property type="match status" value="4"/>
</dbReference>
<keyword evidence="6" id="KW-0833">Ubl conjugation pathway</keyword>
<evidence type="ECO:0000256" key="3">
    <source>
        <dbReference type="ARBA" id="ARBA00006019"/>
    </source>
</evidence>
<evidence type="ECO:0000313" key="14">
    <source>
        <dbReference type="EnsemblMetazoa" id="tetur13g04290.1"/>
    </source>
</evidence>
<keyword evidence="8" id="KW-0007">Acetylation</keyword>
<dbReference type="InterPro" id="IPR019559">
    <property type="entry name" value="Cullin_neddylation_domain"/>
</dbReference>
<dbReference type="eggNOG" id="KOG2284">
    <property type="taxonomic scope" value="Eukaryota"/>
</dbReference>
<keyword evidence="9" id="KW-0539">Nucleus</keyword>
<comment type="subcellular location">
    <subcellularLocation>
        <location evidence="1">Nucleus</location>
    </subcellularLocation>
</comment>
<dbReference type="SUPFAM" id="SSF75632">
    <property type="entry name" value="Cullin homology domain"/>
    <property type="match status" value="1"/>
</dbReference>
<dbReference type="InterPro" id="IPR001373">
    <property type="entry name" value="Cullin_N"/>
</dbReference>
<dbReference type="GO" id="GO:0031462">
    <property type="term" value="C:Cul2-RING ubiquitin ligase complex"/>
    <property type="evidence" value="ECO:0007669"/>
    <property type="project" value="UniProtKB-ARBA"/>
</dbReference>
<evidence type="ECO:0000256" key="4">
    <source>
        <dbReference type="ARBA" id="ARBA00022499"/>
    </source>
</evidence>
<dbReference type="PROSITE" id="PS50069">
    <property type="entry name" value="CULLIN_2"/>
    <property type="match status" value="1"/>
</dbReference>
<dbReference type="InterPro" id="IPR059120">
    <property type="entry name" value="Cullin-like_AB"/>
</dbReference>
<evidence type="ECO:0000259" key="13">
    <source>
        <dbReference type="PROSITE" id="PS50069"/>
    </source>
</evidence>
<dbReference type="GO" id="GO:0031625">
    <property type="term" value="F:ubiquitin protein ligase binding"/>
    <property type="evidence" value="ECO:0007669"/>
    <property type="project" value="InterPro"/>
</dbReference>
<dbReference type="Pfam" id="PF00888">
    <property type="entry name" value="Cullin"/>
    <property type="match status" value="1"/>
</dbReference>
<evidence type="ECO:0000256" key="1">
    <source>
        <dbReference type="ARBA" id="ARBA00004123"/>
    </source>
</evidence>
<evidence type="ECO:0000256" key="12">
    <source>
        <dbReference type="RuleBase" id="RU003829"/>
    </source>
</evidence>
<keyword evidence="4" id="KW-1017">Isopeptide bond</keyword>
<sequence>MTLRPVEVDFNESWNRLRSTLESVILLNNVNKKEWNERFSDVYKMCVAKPNPYPEELYEETKKFIITHVQKLHSQICLRVQMGDNLLVNYYQEWLVYRDGIQFMDKLYMYLNNQHLKKMKLGDSELNYGYADTEDQKLEIGELGLSYWRKYMIERLSDDLVNLLLQAFENDRLGNPTNESVVQGVIESFVMVEAYKKKEKDLNLYREIFETPFLEATRKYYSREASKLLAQYDCSQYMEKVLQRLDSEILRSRKYLHVSSHSKVSEVCEEEMVAKHLDFLHAECQRMVVSESRKDLHNMFKLLKPIGPGIQHLVSEVQKHFTKIGLDAISNLSGDNIANSFVENLLEVYRKQRDLINDVFNSDQQFIGALDKACSYVINYRVNSKVPCRSAELLARYCDSLLKKTSKSVNEFEIDEKLRRSITIFKYIDDKDVFQKFYAKMLAKRLIHCQSVSMDSEESMINKLKQACGHEFTSKLHRMFTDIKISNDLNDSFSEWCKKEKQGLGGINFNIFVLQAGAWPLAQNLSSPFSMPHILEKSCCNFETFYNKTYHGRKLTFLHHLSTCEVKICFSKKTYLASMSTYYMAILLLFENTDQLSFKEIQMSTNLTEDLLSKHLSMLIDMKILTLDSVLLDNSTVNKSSSNEEGSSPTPMKYNLEPETQLNLNLNFVSKRTRFKILAVNQKEVTQHQEVEQTHSSVDEDRKLFLQAAVVRIMKARKAMKHNQLIQEVIDQAKNRFAPSIPMVKKCIEALIEKQYLERTSSQDEYSYIA</sequence>
<dbReference type="PANTHER" id="PTHR11932">
    <property type="entry name" value="CULLIN"/>
    <property type="match status" value="1"/>
</dbReference>
<dbReference type="Gene3D" id="1.10.10.10">
    <property type="entry name" value="Winged helix-like DNA-binding domain superfamily/Winged helix DNA-binding domain"/>
    <property type="match status" value="1"/>
</dbReference>
<dbReference type="FunFam" id="1.20.1310.10:FF:000012">
    <property type="entry name" value="Cullin 2"/>
    <property type="match status" value="1"/>
</dbReference>
<proteinExistence type="inferred from homology"/>
<dbReference type="EnsemblMetazoa" id="tetur13g04290.1">
    <property type="protein sequence ID" value="tetur13g04290.1"/>
    <property type="gene ID" value="tetur13g04290"/>
</dbReference>
<dbReference type="SUPFAM" id="SSF74788">
    <property type="entry name" value="Cullin repeat-like"/>
    <property type="match status" value="1"/>
</dbReference>
<evidence type="ECO:0000256" key="11">
    <source>
        <dbReference type="PROSITE-ProRule" id="PRU00330"/>
    </source>
</evidence>
<evidence type="ECO:0000313" key="15">
    <source>
        <dbReference type="Proteomes" id="UP000015104"/>
    </source>
</evidence>
<dbReference type="EMBL" id="CAEY01000176">
    <property type="status" value="NOT_ANNOTATED_CDS"/>
    <property type="molecule type" value="Genomic_DNA"/>
</dbReference>
<dbReference type="InterPro" id="IPR036317">
    <property type="entry name" value="Cullin_homology_sf"/>
</dbReference>
<keyword evidence="15" id="KW-1185">Reference proteome</keyword>
<dbReference type="InterPro" id="IPR036390">
    <property type="entry name" value="WH_DNA-bd_sf"/>
</dbReference>
<dbReference type="PROSITE" id="PS01256">
    <property type="entry name" value="CULLIN_1"/>
    <property type="match status" value="1"/>
</dbReference>
<dbReference type="SMART" id="SM00884">
    <property type="entry name" value="Cullin_Nedd8"/>
    <property type="match status" value="1"/>
</dbReference>
<dbReference type="GO" id="GO:0006511">
    <property type="term" value="P:ubiquitin-dependent protein catabolic process"/>
    <property type="evidence" value="ECO:0007669"/>
    <property type="project" value="InterPro"/>
</dbReference>
<dbReference type="SMART" id="SM00182">
    <property type="entry name" value="CULLIN"/>
    <property type="match status" value="1"/>
</dbReference>
<dbReference type="InterPro" id="IPR036388">
    <property type="entry name" value="WH-like_DNA-bd_sf"/>
</dbReference>
<dbReference type="HOGENOM" id="CLU_004747_6_1_1"/>
<protein>
    <recommendedName>
        <fullName evidence="10">Cullin-2</fullName>
    </recommendedName>
</protein>
<dbReference type="Pfam" id="PF26557">
    <property type="entry name" value="Cullin_AB"/>
    <property type="match status" value="1"/>
</dbReference>
<dbReference type="InterPro" id="IPR016159">
    <property type="entry name" value="Cullin_repeat-like_dom_sf"/>
</dbReference>
<evidence type="ECO:0000256" key="6">
    <source>
        <dbReference type="ARBA" id="ARBA00022786"/>
    </source>
</evidence>
<dbReference type="AlphaFoldDB" id="T1KKM8"/>
<dbReference type="GO" id="GO:0031981">
    <property type="term" value="C:nuclear lumen"/>
    <property type="evidence" value="ECO:0007669"/>
    <property type="project" value="UniProtKB-ARBA"/>
</dbReference>
<feature type="domain" description="Cullin family profile" evidence="13">
    <location>
        <begin position="389"/>
        <end position="620"/>
    </location>
</feature>
<comment type="similarity">
    <text evidence="3 11 12">Belongs to the cullin family.</text>
</comment>
<dbReference type="FunFam" id="1.20.1310.10:FF:000022">
    <property type="entry name" value="Cullin-2 isoform 2"/>
    <property type="match status" value="1"/>
</dbReference>
<evidence type="ECO:0000256" key="8">
    <source>
        <dbReference type="ARBA" id="ARBA00022990"/>
    </source>
</evidence>
<dbReference type="KEGG" id="tut:107364997"/>
<dbReference type="FunFam" id="1.20.1310.10:FF:000016">
    <property type="entry name" value="Cullin 2"/>
    <property type="match status" value="1"/>
</dbReference>
<dbReference type="InterPro" id="IPR016157">
    <property type="entry name" value="Cullin_CS"/>
</dbReference>
<evidence type="ECO:0000256" key="10">
    <source>
        <dbReference type="ARBA" id="ARBA00069610"/>
    </source>
</evidence>
<dbReference type="SUPFAM" id="SSF46785">
    <property type="entry name" value="Winged helix' DNA-binding domain"/>
    <property type="match status" value="1"/>
</dbReference>
<dbReference type="OrthoDB" id="27073at2759"/>
<reference evidence="15" key="1">
    <citation type="submission" date="2011-08" db="EMBL/GenBank/DDBJ databases">
        <authorList>
            <person name="Rombauts S."/>
        </authorList>
    </citation>
    <scope>NUCLEOTIDE SEQUENCE</scope>
    <source>
        <strain evidence="15">London</strain>
    </source>
</reference>
<keyword evidence="7" id="KW-0832">Ubl conjugation</keyword>
<evidence type="ECO:0000256" key="9">
    <source>
        <dbReference type="ARBA" id="ARBA00023242"/>
    </source>
</evidence>
<keyword evidence="5" id="KW-0597">Phosphoprotein</keyword>
<comment type="pathway">
    <text evidence="2">Protein modification; protein ubiquitination.</text>
</comment>
<evidence type="ECO:0000256" key="2">
    <source>
        <dbReference type="ARBA" id="ARBA00004906"/>
    </source>
</evidence>
<evidence type="ECO:0000256" key="5">
    <source>
        <dbReference type="ARBA" id="ARBA00022553"/>
    </source>
</evidence>
<accession>T1KKM8</accession>
<dbReference type="InterPro" id="IPR016158">
    <property type="entry name" value="Cullin_homology"/>
</dbReference>
<dbReference type="Gene3D" id="3.30.230.130">
    <property type="entry name" value="Cullin, Chain C, Domain 2"/>
    <property type="match status" value="1"/>
</dbReference>
<name>T1KKM8_TETUR</name>
<dbReference type="Pfam" id="PF10557">
    <property type="entry name" value="Cullin_Nedd8"/>
    <property type="match status" value="1"/>
</dbReference>
<dbReference type="Proteomes" id="UP000015104">
    <property type="component" value="Unassembled WGS sequence"/>
</dbReference>
<reference evidence="14" key="2">
    <citation type="submission" date="2015-06" db="UniProtKB">
        <authorList>
            <consortium name="EnsemblMetazoa"/>
        </authorList>
    </citation>
    <scope>IDENTIFICATION</scope>
</reference>
<gene>
    <name evidence="14" type="primary">107364997</name>
</gene>
<dbReference type="OMA" id="PRPVWND"/>
<dbReference type="InterPro" id="IPR045093">
    <property type="entry name" value="Cullin"/>
</dbReference>
<evidence type="ECO:0000256" key="7">
    <source>
        <dbReference type="ARBA" id="ARBA00022843"/>
    </source>
</evidence>
<dbReference type="FunFam" id="1.10.10.10:FF:000014">
    <property type="entry name" value="Cullin 1"/>
    <property type="match status" value="1"/>
</dbReference>